<dbReference type="GO" id="GO:0005789">
    <property type="term" value="C:endoplasmic reticulum membrane"/>
    <property type="evidence" value="ECO:0007669"/>
    <property type="project" value="UniProtKB-SubCell"/>
</dbReference>
<dbReference type="GO" id="GO:0015031">
    <property type="term" value="P:protein transport"/>
    <property type="evidence" value="ECO:0007669"/>
    <property type="project" value="UniProtKB-KW"/>
</dbReference>
<evidence type="ECO:0000313" key="13">
    <source>
        <dbReference type="Proteomes" id="UP000054565"/>
    </source>
</evidence>
<evidence type="ECO:0000256" key="2">
    <source>
        <dbReference type="ARBA" id="ARBA00007891"/>
    </source>
</evidence>
<reference evidence="13" key="1">
    <citation type="journal article" date="2010" name="Genome Res.">
        <title>Population genomic sequencing of Coccidioides fungi reveals recent hybridization and transposon control.</title>
        <authorList>
            <person name="Neafsey D.E."/>
            <person name="Barker B.M."/>
            <person name="Sharpton T.J."/>
            <person name="Stajich J.E."/>
            <person name="Park D.J."/>
            <person name="Whiston E."/>
            <person name="Hung C.-Y."/>
            <person name="McMahan C."/>
            <person name="White J."/>
            <person name="Sykes S."/>
            <person name="Heiman D."/>
            <person name="Young S."/>
            <person name="Zeng Q."/>
            <person name="Abouelleil A."/>
            <person name="Aftuck L."/>
            <person name="Bessette D."/>
            <person name="Brown A."/>
            <person name="FitzGerald M."/>
            <person name="Lui A."/>
            <person name="Macdonald J.P."/>
            <person name="Priest M."/>
            <person name="Orbach M.J."/>
            <person name="Galgiani J.N."/>
            <person name="Kirkland T.N."/>
            <person name="Cole G.T."/>
            <person name="Birren B.W."/>
            <person name="Henn M.R."/>
            <person name="Taylor J.W."/>
            <person name="Rounsley S.D."/>
        </authorList>
    </citation>
    <scope>NUCLEOTIDE SEQUENCE [LARGE SCALE GENOMIC DNA]</scope>
    <source>
        <strain evidence="13">RMSCC 2394</strain>
    </source>
</reference>
<comment type="subcellular location">
    <subcellularLocation>
        <location evidence="1">Endoplasmic reticulum membrane</location>
        <topology evidence="1">Single-pass type IV membrane protein</topology>
    </subcellularLocation>
</comment>
<evidence type="ECO:0000256" key="4">
    <source>
        <dbReference type="ARBA" id="ARBA00022692"/>
    </source>
</evidence>
<keyword evidence="7" id="KW-0653">Protein transport</keyword>
<feature type="transmembrane region" description="Helical" evidence="11">
    <location>
        <begin position="350"/>
        <end position="373"/>
    </location>
</feature>
<evidence type="ECO:0000256" key="11">
    <source>
        <dbReference type="SAM" id="Phobius"/>
    </source>
</evidence>
<sequence length="379" mass="41843">MQTRQTARLSETRRPADGLVEDSTFYIPDDCAPFKMTKTSSEAYFSSYETINLAHLLSRLQAHLLSPSADLRLLRQSKYHRARVAANVEYGRTLLAQLESSLPNTKSPARRHALQTELAEQRQLLGALRQRIDELAIEADMLADEDASSSEDEEILPTPDESTPERAPSQDGAVVEGTLPMEHGKEVEQEQNTIETTLQTKGKTAAEQPPQTSSISSELQATGSLRSRHHQASSTQLSHSTAIPTASSLSVKPSTIPIPPPTSPETPQTKTHDTETTLTNSRLEQDTLTESLLSLASQLKASSKSFQTHLESEKSVLSRATEGLDRNTTGLEAAGKRMGALRRMTEGRGWWGRVLMYLWIFGLWIVAVLIVFVGPKLRF</sequence>
<evidence type="ECO:0000256" key="9">
    <source>
        <dbReference type="ARBA" id="ARBA00023136"/>
    </source>
</evidence>
<dbReference type="Proteomes" id="UP000054565">
    <property type="component" value="Unassembled WGS sequence"/>
</dbReference>
<dbReference type="STRING" id="404692.A0A0J6Y8D3"/>
<keyword evidence="5" id="KW-0256">Endoplasmic reticulum</keyword>
<evidence type="ECO:0000256" key="3">
    <source>
        <dbReference type="ARBA" id="ARBA00022448"/>
    </source>
</evidence>
<evidence type="ECO:0000256" key="8">
    <source>
        <dbReference type="ARBA" id="ARBA00022989"/>
    </source>
</evidence>
<accession>A0A0J6Y8D3</accession>
<feature type="compositionally biased region" description="Polar residues" evidence="10">
    <location>
        <begin position="209"/>
        <end position="225"/>
    </location>
</feature>
<gene>
    <name evidence="12" type="ORF">CIRG_03672</name>
</gene>
<dbReference type="GO" id="GO:0006890">
    <property type="term" value="P:retrograde vesicle-mediated transport, Golgi to endoplasmic reticulum"/>
    <property type="evidence" value="ECO:0007669"/>
    <property type="project" value="TreeGrafter"/>
</dbReference>
<feature type="region of interest" description="Disordered" evidence="10">
    <location>
        <begin position="143"/>
        <end position="171"/>
    </location>
</feature>
<evidence type="ECO:0000313" key="12">
    <source>
        <dbReference type="EMBL" id="KMP03980.1"/>
    </source>
</evidence>
<protein>
    <recommendedName>
        <fullName evidence="14">Synaptobrevin</fullName>
    </recommendedName>
</protein>
<evidence type="ECO:0000256" key="1">
    <source>
        <dbReference type="ARBA" id="ARBA00004163"/>
    </source>
</evidence>
<evidence type="ECO:0000256" key="7">
    <source>
        <dbReference type="ARBA" id="ARBA00022927"/>
    </source>
</evidence>
<name>A0A0J6Y8D3_COCIT</name>
<organism evidence="12 13">
    <name type="scientific">Coccidioides immitis RMSCC 2394</name>
    <dbReference type="NCBI Taxonomy" id="404692"/>
    <lineage>
        <taxon>Eukaryota</taxon>
        <taxon>Fungi</taxon>
        <taxon>Dikarya</taxon>
        <taxon>Ascomycota</taxon>
        <taxon>Pezizomycotina</taxon>
        <taxon>Eurotiomycetes</taxon>
        <taxon>Eurotiomycetidae</taxon>
        <taxon>Onygenales</taxon>
        <taxon>Onygenaceae</taxon>
        <taxon>Coccidioides</taxon>
    </lineage>
</organism>
<evidence type="ECO:0008006" key="14">
    <source>
        <dbReference type="Google" id="ProtNLM"/>
    </source>
</evidence>
<dbReference type="OrthoDB" id="3231855at2759"/>
<dbReference type="InterPro" id="IPR019150">
    <property type="entry name" value="Vesicle_transport_protein_Use1"/>
</dbReference>
<dbReference type="AlphaFoldDB" id="A0A0J6Y8D3"/>
<keyword evidence="9 11" id="KW-0472">Membrane</keyword>
<proteinExistence type="inferred from homology"/>
<dbReference type="PANTHER" id="PTHR13050:SF7">
    <property type="entry name" value="VESICLE TRANSPORT PROTEIN USE1"/>
    <property type="match status" value="1"/>
</dbReference>
<evidence type="ECO:0000256" key="5">
    <source>
        <dbReference type="ARBA" id="ARBA00022824"/>
    </source>
</evidence>
<dbReference type="GO" id="GO:0005484">
    <property type="term" value="F:SNAP receptor activity"/>
    <property type="evidence" value="ECO:0007669"/>
    <property type="project" value="TreeGrafter"/>
</dbReference>
<comment type="similarity">
    <text evidence="2">Belongs to the USE1 family.</text>
</comment>
<dbReference type="PANTHER" id="PTHR13050">
    <property type="entry name" value="USE1-LIKE PROTEIN"/>
    <property type="match status" value="1"/>
</dbReference>
<dbReference type="EMBL" id="DS028094">
    <property type="protein sequence ID" value="KMP03980.1"/>
    <property type="molecule type" value="Genomic_DNA"/>
</dbReference>
<feature type="compositionally biased region" description="Acidic residues" evidence="10">
    <location>
        <begin position="143"/>
        <end position="155"/>
    </location>
</feature>
<keyword evidence="3" id="KW-0813">Transport</keyword>
<keyword evidence="8 11" id="KW-1133">Transmembrane helix</keyword>
<evidence type="ECO:0000256" key="6">
    <source>
        <dbReference type="ARBA" id="ARBA00022892"/>
    </source>
</evidence>
<keyword evidence="4 11" id="KW-0812">Transmembrane</keyword>
<feature type="region of interest" description="Disordered" evidence="10">
    <location>
        <begin position="199"/>
        <end position="283"/>
    </location>
</feature>
<dbReference type="GO" id="GO:0031201">
    <property type="term" value="C:SNARE complex"/>
    <property type="evidence" value="ECO:0007669"/>
    <property type="project" value="TreeGrafter"/>
</dbReference>
<feature type="compositionally biased region" description="Polar residues" evidence="10">
    <location>
        <begin position="232"/>
        <end position="251"/>
    </location>
</feature>
<evidence type="ECO:0000256" key="10">
    <source>
        <dbReference type="SAM" id="MobiDB-lite"/>
    </source>
</evidence>
<keyword evidence="6" id="KW-0931">ER-Golgi transport</keyword>
<dbReference type="Pfam" id="PF09753">
    <property type="entry name" value="Use1"/>
    <property type="match status" value="1"/>
</dbReference>